<dbReference type="SMART" id="SM00418">
    <property type="entry name" value="HTH_ARSR"/>
    <property type="match status" value="1"/>
</dbReference>
<dbReference type="NCBIfam" id="NF033788">
    <property type="entry name" value="HTH_metalloreg"/>
    <property type="match status" value="1"/>
</dbReference>
<dbReference type="AlphaFoldDB" id="A0A4Y3TSI7"/>
<dbReference type="GO" id="GO:0003677">
    <property type="term" value="F:DNA binding"/>
    <property type="evidence" value="ECO:0007669"/>
    <property type="project" value="UniProtKB-KW"/>
</dbReference>
<dbReference type="EMBL" id="BJMV01000005">
    <property type="protein sequence ID" value="GEB85356.1"/>
    <property type="molecule type" value="Genomic_DNA"/>
</dbReference>
<organism evidence="5 6">
    <name type="scientific">Acetobacter peroxydans</name>
    <dbReference type="NCBI Taxonomy" id="104098"/>
    <lineage>
        <taxon>Bacteria</taxon>
        <taxon>Pseudomonadati</taxon>
        <taxon>Pseudomonadota</taxon>
        <taxon>Alphaproteobacteria</taxon>
        <taxon>Acetobacterales</taxon>
        <taxon>Acetobacteraceae</taxon>
        <taxon>Acetobacter</taxon>
    </lineage>
</organism>
<dbReference type="PANTHER" id="PTHR33154">
    <property type="entry name" value="TRANSCRIPTIONAL REGULATOR, ARSR FAMILY"/>
    <property type="match status" value="1"/>
</dbReference>
<evidence type="ECO:0000313" key="5">
    <source>
        <dbReference type="EMBL" id="GEB85356.1"/>
    </source>
</evidence>
<evidence type="ECO:0000259" key="4">
    <source>
        <dbReference type="PROSITE" id="PS50987"/>
    </source>
</evidence>
<comment type="caution">
    <text evidence="5">The sequence shown here is derived from an EMBL/GenBank/DDBJ whole genome shotgun (WGS) entry which is preliminary data.</text>
</comment>
<accession>A0A4Y3TSI7</accession>
<dbReference type="SUPFAM" id="SSF46785">
    <property type="entry name" value="Winged helix' DNA-binding domain"/>
    <property type="match status" value="1"/>
</dbReference>
<evidence type="ECO:0000256" key="1">
    <source>
        <dbReference type="ARBA" id="ARBA00023015"/>
    </source>
</evidence>
<dbReference type="InterPro" id="IPR011991">
    <property type="entry name" value="ArsR-like_HTH"/>
</dbReference>
<evidence type="ECO:0000256" key="2">
    <source>
        <dbReference type="ARBA" id="ARBA00023125"/>
    </source>
</evidence>
<evidence type="ECO:0000256" key="3">
    <source>
        <dbReference type="ARBA" id="ARBA00023163"/>
    </source>
</evidence>
<evidence type="ECO:0000313" key="6">
    <source>
        <dbReference type="Proteomes" id="UP000317730"/>
    </source>
</evidence>
<dbReference type="InterPro" id="IPR036390">
    <property type="entry name" value="WH_DNA-bd_sf"/>
</dbReference>
<dbReference type="PROSITE" id="PS50987">
    <property type="entry name" value="HTH_ARSR_2"/>
    <property type="match status" value="1"/>
</dbReference>
<protein>
    <submittedName>
        <fullName evidence="5">Transcriptional regulator</fullName>
    </submittedName>
</protein>
<keyword evidence="2" id="KW-0238">DNA-binding</keyword>
<dbReference type="Proteomes" id="UP000317730">
    <property type="component" value="Unassembled WGS sequence"/>
</dbReference>
<dbReference type="Pfam" id="PF01022">
    <property type="entry name" value="HTH_5"/>
    <property type="match status" value="1"/>
</dbReference>
<keyword evidence="6" id="KW-1185">Reference proteome</keyword>
<dbReference type="GO" id="GO:0003700">
    <property type="term" value="F:DNA-binding transcription factor activity"/>
    <property type="evidence" value="ECO:0007669"/>
    <property type="project" value="InterPro"/>
</dbReference>
<proteinExistence type="predicted"/>
<dbReference type="PANTHER" id="PTHR33154:SF28">
    <property type="entry name" value="HTH-TYPE TRANSCRIPTIONAL REGULATOR YGAV-RELATED"/>
    <property type="match status" value="1"/>
</dbReference>
<dbReference type="InterPro" id="IPR051081">
    <property type="entry name" value="HTH_MetalResp_TranReg"/>
</dbReference>
<keyword evidence="3" id="KW-0804">Transcription</keyword>
<dbReference type="Gene3D" id="1.10.10.10">
    <property type="entry name" value="Winged helix-like DNA-binding domain superfamily/Winged helix DNA-binding domain"/>
    <property type="match status" value="1"/>
</dbReference>
<dbReference type="PRINTS" id="PR00778">
    <property type="entry name" value="HTHARSR"/>
</dbReference>
<keyword evidence="1" id="KW-0805">Transcription regulation</keyword>
<gene>
    <name evidence="5" type="ORF">APE01nite_11530</name>
</gene>
<sequence>MKKQNPPSPPVEAMQQHAAKAEALLKELANANRLMVLCHLVSGEKTVSNIADTVGLSQSALSQHLARLKEAGLVESEKRGLMVYYRLCSVEVQALLAVLHLIFCREPTLD</sequence>
<dbReference type="InterPro" id="IPR001845">
    <property type="entry name" value="HTH_ArsR_DNA-bd_dom"/>
</dbReference>
<name>A0A4Y3TSI7_9PROT</name>
<reference evidence="5 6" key="1">
    <citation type="submission" date="2019-06" db="EMBL/GenBank/DDBJ databases">
        <title>Whole genome shotgun sequence of Acetobacter peroxydans NBRC 13755.</title>
        <authorList>
            <person name="Hosoyama A."/>
            <person name="Uohara A."/>
            <person name="Ohji S."/>
            <person name="Ichikawa N."/>
        </authorList>
    </citation>
    <scope>NUCLEOTIDE SEQUENCE [LARGE SCALE GENOMIC DNA]</scope>
    <source>
        <strain evidence="5 6">NBRC 13755</strain>
    </source>
</reference>
<dbReference type="InterPro" id="IPR036388">
    <property type="entry name" value="WH-like_DNA-bd_sf"/>
</dbReference>
<feature type="domain" description="HTH arsR-type" evidence="4">
    <location>
        <begin position="13"/>
        <end position="107"/>
    </location>
</feature>
<dbReference type="CDD" id="cd00090">
    <property type="entry name" value="HTH_ARSR"/>
    <property type="match status" value="1"/>
</dbReference>